<dbReference type="OrthoDB" id="414781at2759"/>
<evidence type="ECO:0000256" key="2">
    <source>
        <dbReference type="ARBA" id="ARBA00023134"/>
    </source>
</evidence>
<evidence type="ECO:0000313" key="5">
    <source>
        <dbReference type="EMBL" id="KAJ2744709.1"/>
    </source>
</evidence>
<accession>A0A9W8GM84</accession>
<feature type="binding site" evidence="3">
    <location>
        <position position="99"/>
    </location>
    <ligand>
        <name>GTP</name>
        <dbReference type="ChEBI" id="CHEBI:37565"/>
    </ligand>
</feature>
<dbReference type="GO" id="GO:0046872">
    <property type="term" value="F:metal ion binding"/>
    <property type="evidence" value="ECO:0007669"/>
    <property type="project" value="UniProtKB-KW"/>
</dbReference>
<dbReference type="Pfam" id="PF00025">
    <property type="entry name" value="Arf"/>
    <property type="match status" value="1"/>
</dbReference>
<organism evidence="5 6">
    <name type="scientific">Coemansia pectinata</name>
    <dbReference type="NCBI Taxonomy" id="1052879"/>
    <lineage>
        <taxon>Eukaryota</taxon>
        <taxon>Fungi</taxon>
        <taxon>Fungi incertae sedis</taxon>
        <taxon>Zoopagomycota</taxon>
        <taxon>Kickxellomycotina</taxon>
        <taxon>Kickxellomycetes</taxon>
        <taxon>Kickxellales</taxon>
        <taxon>Kickxellaceae</taxon>
        <taxon>Coemansia</taxon>
    </lineage>
</organism>
<evidence type="ECO:0000313" key="6">
    <source>
        <dbReference type="Proteomes" id="UP001140011"/>
    </source>
</evidence>
<dbReference type="Proteomes" id="UP001140011">
    <property type="component" value="Unassembled WGS sequence"/>
</dbReference>
<dbReference type="PROSITE" id="PS51417">
    <property type="entry name" value="ARF"/>
    <property type="match status" value="1"/>
</dbReference>
<keyword evidence="1 3" id="KW-0547">Nucleotide-binding</keyword>
<evidence type="ECO:0000256" key="4">
    <source>
        <dbReference type="PIRSR" id="PIRSR606689-2"/>
    </source>
</evidence>
<dbReference type="SUPFAM" id="SSF52540">
    <property type="entry name" value="P-loop containing nucleoside triphosphate hydrolases"/>
    <property type="match status" value="1"/>
</dbReference>
<dbReference type="GO" id="GO:0034067">
    <property type="term" value="P:protein localization to Golgi apparatus"/>
    <property type="evidence" value="ECO:0007669"/>
    <property type="project" value="TreeGrafter"/>
</dbReference>
<dbReference type="PANTHER" id="PTHR45909">
    <property type="entry name" value="ADP-RIBOSYLATION FACTOR-RELATED PROTEIN 1"/>
    <property type="match status" value="1"/>
</dbReference>
<evidence type="ECO:0000256" key="1">
    <source>
        <dbReference type="ARBA" id="ARBA00022741"/>
    </source>
</evidence>
<reference evidence="5" key="1">
    <citation type="submission" date="2022-07" db="EMBL/GenBank/DDBJ databases">
        <title>Phylogenomic reconstructions and comparative analyses of Kickxellomycotina fungi.</title>
        <authorList>
            <person name="Reynolds N.K."/>
            <person name="Stajich J.E."/>
            <person name="Barry K."/>
            <person name="Grigoriev I.V."/>
            <person name="Crous P."/>
            <person name="Smith M.E."/>
        </authorList>
    </citation>
    <scope>NUCLEOTIDE SEQUENCE</scope>
    <source>
        <strain evidence="5">BCRC 34297</strain>
    </source>
</reference>
<comment type="caution">
    <text evidence="5">The sequence shown here is derived from an EMBL/GenBank/DDBJ whole genome shotgun (WGS) entry which is preliminary data.</text>
</comment>
<dbReference type="GO" id="GO:0005525">
    <property type="term" value="F:GTP binding"/>
    <property type="evidence" value="ECO:0007669"/>
    <property type="project" value="UniProtKB-KW"/>
</dbReference>
<dbReference type="AlphaFoldDB" id="A0A9W8GM84"/>
<keyword evidence="6" id="KW-1185">Reference proteome</keyword>
<gene>
    <name evidence="5" type="primary">ARL3</name>
    <name evidence="5" type="ORF">GGI19_006576</name>
</gene>
<dbReference type="EMBL" id="JANBUH010001521">
    <property type="protein sequence ID" value="KAJ2744709.1"/>
    <property type="molecule type" value="Genomic_DNA"/>
</dbReference>
<evidence type="ECO:0000256" key="3">
    <source>
        <dbReference type="PIRSR" id="PIRSR606689-1"/>
    </source>
</evidence>
<dbReference type="SMART" id="SM00178">
    <property type="entry name" value="SAR"/>
    <property type="match status" value="1"/>
</dbReference>
<keyword evidence="2 3" id="KW-0342">GTP-binding</keyword>
<dbReference type="InterPro" id="IPR005225">
    <property type="entry name" value="Small_GTP-bd"/>
</dbReference>
<dbReference type="InterPro" id="IPR006689">
    <property type="entry name" value="Small_GTPase_ARF/SAR"/>
</dbReference>
<dbReference type="GO" id="GO:0005794">
    <property type="term" value="C:Golgi apparatus"/>
    <property type="evidence" value="ECO:0007669"/>
    <property type="project" value="TreeGrafter"/>
</dbReference>
<feature type="binding site" evidence="4">
    <location>
        <position position="53"/>
    </location>
    <ligand>
        <name>Mg(2+)</name>
        <dbReference type="ChEBI" id="CHEBI:18420"/>
    </ligand>
</feature>
<feature type="binding site" evidence="4">
    <location>
        <position position="77"/>
    </location>
    <ligand>
        <name>Mg(2+)</name>
        <dbReference type="ChEBI" id="CHEBI:18420"/>
    </ligand>
</feature>
<dbReference type="Gene3D" id="3.40.50.300">
    <property type="entry name" value="P-loop containing nucleotide triphosphate hydrolases"/>
    <property type="match status" value="1"/>
</dbReference>
<sequence length="221" mass="24103">MGSALMASGAMGLPVSGFPNMNAIMLEDTLGNPYLTTMDFFKAGIPANGAGKTTLLEKIKNLYTGHPGMAPSRIQPTVGVNIGKIPMKRTLVKFLDLGGQPDLRGIWESYYEDSHAIVFVIDSCNSERIEEAKEALLGLMEARDLDGVPVLVLANKRDLKGMSLAEVKEMVNSMADFMEERDVRVLDSSGLDGEGVRAAVEWVYSRIIENRTKKPPIVPET</sequence>
<dbReference type="GO" id="GO:0003924">
    <property type="term" value="F:GTPase activity"/>
    <property type="evidence" value="ECO:0007669"/>
    <property type="project" value="InterPro"/>
</dbReference>
<dbReference type="GO" id="GO:0006886">
    <property type="term" value="P:intracellular protein transport"/>
    <property type="evidence" value="ECO:0007669"/>
    <property type="project" value="TreeGrafter"/>
</dbReference>
<keyword evidence="4" id="KW-0460">Magnesium</keyword>
<dbReference type="InterPro" id="IPR024156">
    <property type="entry name" value="Small_GTPase_ARF"/>
</dbReference>
<name>A0A9W8GM84_9FUNG</name>
<proteinExistence type="predicted"/>
<keyword evidence="4" id="KW-0479">Metal-binding</keyword>
<dbReference type="GO" id="GO:0043001">
    <property type="term" value="P:Golgi to plasma membrane protein transport"/>
    <property type="evidence" value="ECO:0007669"/>
    <property type="project" value="TreeGrafter"/>
</dbReference>
<dbReference type="PANTHER" id="PTHR45909:SF1">
    <property type="entry name" value="ADP-RIBOSYLATION FACTOR-RELATED PROTEIN 1"/>
    <property type="match status" value="1"/>
</dbReference>
<dbReference type="SMART" id="SM00177">
    <property type="entry name" value="ARF"/>
    <property type="match status" value="1"/>
</dbReference>
<feature type="binding site" evidence="3">
    <location>
        <begin position="155"/>
        <end position="158"/>
    </location>
    <ligand>
        <name>GTP</name>
        <dbReference type="ChEBI" id="CHEBI:37565"/>
    </ligand>
</feature>
<dbReference type="InterPro" id="IPR027417">
    <property type="entry name" value="P-loop_NTPase"/>
</dbReference>
<protein>
    <submittedName>
        <fullName evidence="5">ADP-ribosylation factor protein 3</fullName>
    </submittedName>
</protein>
<dbReference type="NCBIfam" id="TIGR00231">
    <property type="entry name" value="small_GTP"/>
    <property type="match status" value="1"/>
</dbReference>